<accession>A0A9N8DND8</accession>
<feature type="transmembrane region" description="Helical" evidence="2">
    <location>
        <begin position="109"/>
        <end position="129"/>
    </location>
</feature>
<feature type="compositionally biased region" description="Polar residues" evidence="1">
    <location>
        <begin position="517"/>
        <end position="529"/>
    </location>
</feature>
<feature type="transmembrane region" description="Helical" evidence="2">
    <location>
        <begin position="68"/>
        <end position="88"/>
    </location>
</feature>
<dbReference type="PANTHER" id="PTHR35152">
    <property type="entry name" value="DOMAIN SIGNALLING PROTEIN, PUTATIVE (AFU_ORTHOLOGUE AFUA_5G11310)-RELATED"/>
    <property type="match status" value="1"/>
</dbReference>
<dbReference type="Pfam" id="PF03707">
    <property type="entry name" value="MHYT"/>
    <property type="match status" value="2"/>
</dbReference>
<dbReference type="InterPro" id="IPR005330">
    <property type="entry name" value="MHYT_dom"/>
</dbReference>
<evidence type="ECO:0000256" key="1">
    <source>
        <dbReference type="SAM" id="MobiDB-lite"/>
    </source>
</evidence>
<protein>
    <submittedName>
        <fullName evidence="4">MHYT domain signaling protein</fullName>
    </submittedName>
</protein>
<keyword evidence="5" id="KW-1185">Reference proteome</keyword>
<dbReference type="OrthoDB" id="163408at2759"/>
<keyword evidence="2" id="KW-0812">Transmembrane</keyword>
<evidence type="ECO:0000256" key="2">
    <source>
        <dbReference type="SAM" id="Phobius"/>
    </source>
</evidence>
<feature type="transmembrane region" description="Helical" evidence="2">
    <location>
        <begin position="213"/>
        <end position="234"/>
    </location>
</feature>
<dbReference type="PROSITE" id="PS50924">
    <property type="entry name" value="MHYT"/>
    <property type="match status" value="1"/>
</dbReference>
<dbReference type="PANTHER" id="PTHR35152:SF1">
    <property type="entry name" value="DOMAIN SIGNALLING PROTEIN, PUTATIVE (AFU_ORTHOLOGUE AFUA_5G11310)-RELATED"/>
    <property type="match status" value="1"/>
</dbReference>
<feature type="domain" description="MHYT" evidence="3">
    <location>
        <begin position="65"/>
        <end position="308"/>
    </location>
</feature>
<dbReference type="EMBL" id="CAICTM010000256">
    <property type="protein sequence ID" value="CAB9506193.1"/>
    <property type="molecule type" value="Genomic_DNA"/>
</dbReference>
<keyword evidence="2" id="KW-0472">Membrane</keyword>
<feature type="compositionally biased region" description="Low complexity" evidence="1">
    <location>
        <begin position="376"/>
        <end position="386"/>
    </location>
</feature>
<feature type="transmembrane region" description="Helical" evidence="2">
    <location>
        <begin position="149"/>
        <end position="167"/>
    </location>
</feature>
<feature type="transmembrane region" description="Helical" evidence="2">
    <location>
        <begin position="246"/>
        <end position="270"/>
    </location>
</feature>
<evidence type="ECO:0000313" key="5">
    <source>
        <dbReference type="Proteomes" id="UP001153069"/>
    </source>
</evidence>
<evidence type="ECO:0000259" key="3">
    <source>
        <dbReference type="PROSITE" id="PS50924"/>
    </source>
</evidence>
<proteinExistence type="predicted"/>
<dbReference type="Proteomes" id="UP001153069">
    <property type="component" value="Unassembled WGS sequence"/>
</dbReference>
<gene>
    <name evidence="4" type="ORF">SEMRO_257_G100960.1</name>
</gene>
<evidence type="ECO:0000313" key="4">
    <source>
        <dbReference type="EMBL" id="CAB9506193.1"/>
    </source>
</evidence>
<feature type="transmembrane region" description="Helical" evidence="2">
    <location>
        <begin position="329"/>
        <end position="346"/>
    </location>
</feature>
<name>A0A9N8DND8_9STRA</name>
<comment type="caution">
    <text evidence="4">The sequence shown here is derived from an EMBL/GenBank/DDBJ whole genome shotgun (WGS) entry which is preliminary data.</text>
</comment>
<feature type="transmembrane region" description="Helical" evidence="2">
    <location>
        <begin position="282"/>
        <end position="309"/>
    </location>
</feature>
<sequence>MSNNNIPYDDHDLFSNHRQEDGELYNGGALSNAAAATTDVPLGYPAATSLPSTHYAEGEIIHQQWHGVFIFLAYVAAFIGAYSSIRLLEHGLWRSERERRNASSLITRYPQFFTALILGSCTIWSMHFVGMQAVVLEHVDTMCYNWIETVASVVLSVAGVWTGVRLASRDIFSGTDRVSKLKELLRHDPYVTSKLNRQRASTHIHMVALFYKLHWIAAGSVLAACGALSMHYVGMHAMRGPFRREWSIGLVAASFVVGAVVCFVGFWILFRPLHWKVEKSWYRQAAAGVIALAVCFLHFLGMLSVTYIADSTVEHHCSETEMWGWKSDQIQVLFVGMAVPAIAFLVEHTISNELRITYRQLLDIQLTGSQFLRTNSSSRRSSFSGSTVRISGLGDGSDDSTSRSKRPARATGGRRSLSQRQRDWDQVYNSAEQRGESSCELGRSTRESTTSYAHSFGGENDPSTIPEKESTSSHVENAPDVSNGAQRRQAYKSKTPTTKEESTTDDEESSSRRSRFQNEPQSGDLSLSQDEVEPFPAANVEPATMEASLQSQSDKDEECIEELEQSIRAFEAPHHSLQSFVAACTTSASASASSLPMDVELGEPRHKVATQCA</sequence>
<dbReference type="AlphaFoldDB" id="A0A9N8DND8"/>
<feature type="region of interest" description="Disordered" evidence="1">
    <location>
        <begin position="375"/>
        <end position="530"/>
    </location>
</feature>
<reference evidence="4" key="1">
    <citation type="submission" date="2020-06" db="EMBL/GenBank/DDBJ databases">
        <authorList>
            <consortium name="Plant Systems Biology data submission"/>
        </authorList>
    </citation>
    <scope>NUCLEOTIDE SEQUENCE</scope>
    <source>
        <strain evidence="4">D6</strain>
    </source>
</reference>
<organism evidence="4 5">
    <name type="scientific">Seminavis robusta</name>
    <dbReference type="NCBI Taxonomy" id="568900"/>
    <lineage>
        <taxon>Eukaryota</taxon>
        <taxon>Sar</taxon>
        <taxon>Stramenopiles</taxon>
        <taxon>Ochrophyta</taxon>
        <taxon>Bacillariophyta</taxon>
        <taxon>Bacillariophyceae</taxon>
        <taxon>Bacillariophycidae</taxon>
        <taxon>Naviculales</taxon>
        <taxon>Naviculaceae</taxon>
        <taxon>Seminavis</taxon>
    </lineage>
</organism>
<keyword evidence="2" id="KW-1133">Transmembrane helix</keyword>